<dbReference type="AlphaFoldDB" id="A0A9Q1FCL3"/>
<dbReference type="Proteomes" id="UP001152622">
    <property type="component" value="Chromosome 6"/>
</dbReference>
<keyword evidence="2" id="KW-1185">Reference proteome</keyword>
<organism evidence="1 2">
    <name type="scientific">Synaphobranchus kaupii</name>
    <name type="common">Kaup's arrowtooth eel</name>
    <dbReference type="NCBI Taxonomy" id="118154"/>
    <lineage>
        <taxon>Eukaryota</taxon>
        <taxon>Metazoa</taxon>
        <taxon>Chordata</taxon>
        <taxon>Craniata</taxon>
        <taxon>Vertebrata</taxon>
        <taxon>Euteleostomi</taxon>
        <taxon>Actinopterygii</taxon>
        <taxon>Neopterygii</taxon>
        <taxon>Teleostei</taxon>
        <taxon>Anguilliformes</taxon>
        <taxon>Synaphobranchidae</taxon>
        <taxon>Synaphobranchus</taxon>
    </lineage>
</organism>
<comment type="caution">
    <text evidence="1">The sequence shown here is derived from an EMBL/GenBank/DDBJ whole genome shotgun (WGS) entry which is preliminary data.</text>
</comment>
<sequence>MQSIHVREEKRGAEARQMLEADVKMLPPPAWAAARDTVNKSKPPLKQPQAPVPACLIALNQERDLSLKPDHYPITSPNSITQKSLCSLRRSRGKGAVVYFPPRRRVLGSAAAVSYIRIRILRGGVSSRHRL</sequence>
<dbReference type="EMBL" id="JAINUF010000006">
    <property type="protein sequence ID" value="KAJ8355860.1"/>
    <property type="molecule type" value="Genomic_DNA"/>
</dbReference>
<reference evidence="1" key="1">
    <citation type="journal article" date="2023" name="Science">
        <title>Genome structures resolve the early diversification of teleost fishes.</title>
        <authorList>
            <person name="Parey E."/>
            <person name="Louis A."/>
            <person name="Montfort J."/>
            <person name="Bouchez O."/>
            <person name="Roques C."/>
            <person name="Iampietro C."/>
            <person name="Lluch J."/>
            <person name="Castinel A."/>
            <person name="Donnadieu C."/>
            <person name="Desvignes T."/>
            <person name="Floi Bucao C."/>
            <person name="Jouanno E."/>
            <person name="Wen M."/>
            <person name="Mejri S."/>
            <person name="Dirks R."/>
            <person name="Jansen H."/>
            <person name="Henkel C."/>
            <person name="Chen W.J."/>
            <person name="Zahm M."/>
            <person name="Cabau C."/>
            <person name="Klopp C."/>
            <person name="Thompson A.W."/>
            <person name="Robinson-Rechavi M."/>
            <person name="Braasch I."/>
            <person name="Lecointre G."/>
            <person name="Bobe J."/>
            <person name="Postlethwait J.H."/>
            <person name="Berthelot C."/>
            <person name="Roest Crollius H."/>
            <person name="Guiguen Y."/>
        </authorList>
    </citation>
    <scope>NUCLEOTIDE SEQUENCE</scope>
    <source>
        <strain evidence="1">WJC10195</strain>
    </source>
</reference>
<name>A0A9Q1FCL3_SYNKA</name>
<proteinExistence type="predicted"/>
<evidence type="ECO:0000313" key="2">
    <source>
        <dbReference type="Proteomes" id="UP001152622"/>
    </source>
</evidence>
<protein>
    <submittedName>
        <fullName evidence="1">Uncharacterized protein</fullName>
    </submittedName>
</protein>
<gene>
    <name evidence="1" type="ORF">SKAU_G00186540</name>
</gene>
<accession>A0A9Q1FCL3</accession>
<evidence type="ECO:0000313" key="1">
    <source>
        <dbReference type="EMBL" id="KAJ8355860.1"/>
    </source>
</evidence>